<protein>
    <submittedName>
        <fullName evidence="2">Uncharacterized protein</fullName>
    </submittedName>
</protein>
<sequence>MADQENVLDLLDQAISCEFPHLHGAVNLNRLHEVLSRLASQKCLKSCSAQNSSIPTAIVSPSSEPYQTLSSVQQKSATKGKPMHIANSIVLETNTSVVNAEIADEPPRTVTPSFSHERSLTTLLNETYSQEVFAVSQKLKELQEHLKTVETKVHEIEEVCIKKKSQGHTKEEEIRDCTSKTTVLVHSEAIANVVENTINTVGSQTRTSISSNMMAESEMRFQQSLPQQKATVLRQAKSFETSSTITRFSVETQTDSSKHNGELVDKGTLNAEKGQNAFPAFAELRLIVEALTEREAELYERQTQLERKITSYMEVLNSRLEDKGNDDTASPECQDVKSMASLPFVQDDSIPNLSVFTPSQHPDPHDVAEKRNIGYFITFESEIRSTLVELKKEIRLLEAKMNESNTRHAAGGRLLLEPKHRVKCISCDGLADMNLFTEHVPKPMLLSTNRCLQPFLRNQLNLLQKDKTYWTDTSDILQYR</sequence>
<evidence type="ECO:0000313" key="2">
    <source>
        <dbReference type="EnsemblMetazoa" id="ENSAATROPP013546"/>
    </source>
</evidence>
<keyword evidence="3" id="KW-1185">Reference proteome</keyword>
<feature type="coiled-coil region" evidence="1">
    <location>
        <begin position="380"/>
        <end position="407"/>
    </location>
</feature>
<organism evidence="2 3">
    <name type="scientific">Anopheles atroparvus</name>
    <name type="common">European mosquito</name>
    <dbReference type="NCBI Taxonomy" id="41427"/>
    <lineage>
        <taxon>Eukaryota</taxon>
        <taxon>Metazoa</taxon>
        <taxon>Ecdysozoa</taxon>
        <taxon>Arthropoda</taxon>
        <taxon>Hexapoda</taxon>
        <taxon>Insecta</taxon>
        <taxon>Pterygota</taxon>
        <taxon>Neoptera</taxon>
        <taxon>Endopterygota</taxon>
        <taxon>Diptera</taxon>
        <taxon>Nematocera</taxon>
        <taxon>Culicoidea</taxon>
        <taxon>Culicidae</taxon>
        <taxon>Anophelinae</taxon>
        <taxon>Anopheles</taxon>
    </lineage>
</organism>
<dbReference type="Proteomes" id="UP000075880">
    <property type="component" value="Unassembled WGS sequence"/>
</dbReference>
<keyword evidence="1" id="KW-0175">Coiled coil</keyword>
<accession>A0AAG5DQV5</accession>
<name>A0AAG5DQV5_ANOAO</name>
<dbReference type="AlphaFoldDB" id="A0AAG5DQV5"/>
<proteinExistence type="predicted"/>
<reference evidence="2" key="1">
    <citation type="submission" date="2024-04" db="UniProtKB">
        <authorList>
            <consortium name="EnsemblMetazoa"/>
        </authorList>
    </citation>
    <scope>IDENTIFICATION</scope>
    <source>
        <strain evidence="2">EBRO</strain>
    </source>
</reference>
<evidence type="ECO:0000256" key="1">
    <source>
        <dbReference type="SAM" id="Coils"/>
    </source>
</evidence>
<dbReference type="EnsemblMetazoa" id="ENSAATROPT014994">
    <property type="protein sequence ID" value="ENSAATROPP013546"/>
    <property type="gene ID" value="ENSAATROPG012187"/>
</dbReference>
<evidence type="ECO:0000313" key="3">
    <source>
        <dbReference type="Proteomes" id="UP000075880"/>
    </source>
</evidence>